<keyword evidence="4" id="KW-1185">Reference proteome</keyword>
<keyword evidence="1" id="KW-0863">Zinc-finger</keyword>
<keyword evidence="1" id="KW-0862">Zinc</keyword>
<organism evidence="3 4">
    <name type="scientific">Caenorhabditis angaria</name>
    <dbReference type="NCBI Taxonomy" id="860376"/>
    <lineage>
        <taxon>Eukaryota</taxon>
        <taxon>Metazoa</taxon>
        <taxon>Ecdysozoa</taxon>
        <taxon>Nematoda</taxon>
        <taxon>Chromadorea</taxon>
        <taxon>Rhabditida</taxon>
        <taxon>Rhabditina</taxon>
        <taxon>Rhabditomorpha</taxon>
        <taxon>Rhabditoidea</taxon>
        <taxon>Rhabditidae</taxon>
        <taxon>Peloderinae</taxon>
        <taxon>Caenorhabditis</taxon>
    </lineage>
</organism>
<dbReference type="InterPro" id="IPR039164">
    <property type="entry name" value="UBR1-like"/>
</dbReference>
<comment type="function">
    <text evidence="1">Ubiquitin ligase protein which is a component of the N-end rule pathway. Recognizes and binds to proteins bearing specific N-terminal residues that are destabilizing according to the N-end rule, leading to their ubiquitination and subsequent degradation.</text>
</comment>
<gene>
    <name evidence="3" type="ORF">CAMP_LOCUS3407</name>
</gene>
<keyword evidence="1" id="KW-0833">Ubl conjugation pathway</keyword>
<dbReference type="PANTHER" id="PTHR21497:SF39">
    <property type="entry name" value="E3 UBIQUITIN-PROTEIN LIGASE UBR3"/>
    <property type="match status" value="1"/>
</dbReference>
<dbReference type="InterPro" id="IPR044046">
    <property type="entry name" value="E3_ligase_UBR-like_C"/>
</dbReference>
<evidence type="ECO:0000313" key="4">
    <source>
        <dbReference type="Proteomes" id="UP001152747"/>
    </source>
</evidence>
<dbReference type="GO" id="GO:0005737">
    <property type="term" value="C:cytoplasm"/>
    <property type="evidence" value="ECO:0007669"/>
    <property type="project" value="TreeGrafter"/>
</dbReference>
<dbReference type="EC" id="2.3.2.27" evidence="1"/>
<evidence type="ECO:0000256" key="1">
    <source>
        <dbReference type="RuleBase" id="RU366018"/>
    </source>
</evidence>
<evidence type="ECO:0000313" key="3">
    <source>
        <dbReference type="EMBL" id="CAI5440770.1"/>
    </source>
</evidence>
<protein>
    <recommendedName>
        <fullName evidence="1">E3 ubiquitin-protein ligase</fullName>
        <ecNumber evidence="1">2.3.2.27</ecNumber>
    </recommendedName>
</protein>
<dbReference type="Pfam" id="PF18995">
    <property type="entry name" value="PRT6_C"/>
    <property type="match status" value="1"/>
</dbReference>
<keyword evidence="1" id="KW-0808">Transferase</keyword>
<dbReference type="EMBL" id="CANHGI010000002">
    <property type="protein sequence ID" value="CAI5440770.1"/>
    <property type="molecule type" value="Genomic_DNA"/>
</dbReference>
<comment type="similarity">
    <text evidence="1">Belongs to the E3 ubiquitin-protein ligase UBR1-like family.</text>
</comment>
<reference evidence="3" key="1">
    <citation type="submission" date="2022-11" db="EMBL/GenBank/DDBJ databases">
        <authorList>
            <person name="Kikuchi T."/>
        </authorList>
    </citation>
    <scope>NUCLEOTIDE SEQUENCE</scope>
    <source>
        <strain evidence="3">PS1010</strain>
    </source>
</reference>
<sequence>MTTEPLNWKPRRILRLPQNYDDLFNRYFHRECLTCCKVPSYPLICLMCSKLICLGDCCQTLKSLGIGAETRLTVTEMQTHAEECSSSSGLFLSLTSSLIIIGRGNASAIWGCVYLDSHGEEDRNLKRGKPLILSNRRFELLEKDWHQQEWQRVRQWIPFATSQILIASIRDSHYHVNN</sequence>
<dbReference type="Proteomes" id="UP001152747">
    <property type="component" value="Unassembled WGS sequence"/>
</dbReference>
<feature type="domain" description="E3 ubiquitin-protein ligase UBR-like C-terminal" evidence="2">
    <location>
        <begin position="12"/>
        <end position="146"/>
    </location>
</feature>
<comment type="pathway">
    <text evidence="1">Protein modification; protein ubiquitination.</text>
</comment>
<dbReference type="GO" id="GO:0061630">
    <property type="term" value="F:ubiquitin protein ligase activity"/>
    <property type="evidence" value="ECO:0007669"/>
    <property type="project" value="UniProtKB-UniRule"/>
</dbReference>
<dbReference type="GO" id="GO:0008270">
    <property type="term" value="F:zinc ion binding"/>
    <property type="evidence" value="ECO:0007669"/>
    <property type="project" value="UniProtKB-UniRule"/>
</dbReference>
<dbReference type="PANTHER" id="PTHR21497">
    <property type="entry name" value="UBIQUITIN LIGASE E3 ALPHA-RELATED"/>
    <property type="match status" value="1"/>
</dbReference>
<evidence type="ECO:0000259" key="2">
    <source>
        <dbReference type="Pfam" id="PF18995"/>
    </source>
</evidence>
<dbReference type="GO" id="GO:0000151">
    <property type="term" value="C:ubiquitin ligase complex"/>
    <property type="evidence" value="ECO:0007669"/>
    <property type="project" value="TreeGrafter"/>
</dbReference>
<proteinExistence type="inferred from homology"/>
<keyword evidence="1" id="KW-0479">Metal-binding</keyword>
<dbReference type="AlphaFoldDB" id="A0A9P1MXW0"/>
<dbReference type="GO" id="GO:0016567">
    <property type="term" value="P:protein ubiquitination"/>
    <property type="evidence" value="ECO:0007669"/>
    <property type="project" value="UniProtKB-UniRule"/>
</dbReference>
<comment type="caution">
    <text evidence="3">The sequence shown here is derived from an EMBL/GenBank/DDBJ whole genome shotgun (WGS) entry which is preliminary data.</text>
</comment>
<name>A0A9P1MXW0_9PELO</name>
<comment type="catalytic activity">
    <reaction evidence="1">
        <text>S-ubiquitinyl-[E2 ubiquitin-conjugating enzyme]-L-cysteine + [acceptor protein]-L-lysine = [E2 ubiquitin-conjugating enzyme]-L-cysteine + N(6)-ubiquitinyl-[acceptor protein]-L-lysine.</text>
        <dbReference type="EC" id="2.3.2.27"/>
    </reaction>
</comment>
<accession>A0A9P1MXW0</accession>
<dbReference type="OrthoDB" id="15304at2759"/>
<dbReference type="GO" id="GO:0071596">
    <property type="term" value="P:ubiquitin-dependent protein catabolic process via the N-end rule pathway"/>
    <property type="evidence" value="ECO:0007669"/>
    <property type="project" value="UniProtKB-UniRule"/>
</dbReference>